<reference evidence="2 3" key="1">
    <citation type="submission" date="2007-06" db="EMBL/GenBank/DDBJ databases">
        <title>The Genome Sequence of Coccidioides posadasii RMSCC_3488.</title>
        <authorList>
            <consortium name="Coccidioides Genome Resources Consortium"/>
            <consortium name="The Broad Institute Genome Sequencing Platform"/>
            <person name="Henn M.R."/>
            <person name="Sykes S."/>
            <person name="Young S."/>
            <person name="Jaffe D."/>
            <person name="Berlin A."/>
            <person name="Alvarez P."/>
            <person name="Butler J."/>
            <person name="Gnerre S."/>
            <person name="Grabherr M."/>
            <person name="Mauceli E."/>
            <person name="Brockman W."/>
            <person name="Kodira C."/>
            <person name="Alvarado L."/>
            <person name="Zeng Q."/>
            <person name="Crawford M."/>
            <person name="Antoine C."/>
            <person name="Devon K."/>
            <person name="Galgiani J."/>
            <person name="Orsborn K."/>
            <person name="Lewis M.L."/>
            <person name="Nusbaum C."/>
            <person name="Galagan J."/>
            <person name="Birren B."/>
        </authorList>
    </citation>
    <scope>NUCLEOTIDE SEQUENCE [LARGE SCALE GENOMIC DNA]</scope>
    <source>
        <strain evidence="2 3">RMSCC 3488</strain>
    </source>
</reference>
<organism evidence="2 3">
    <name type="scientific">Coccidioides posadasii RMSCC 3488</name>
    <dbReference type="NCBI Taxonomy" id="454284"/>
    <lineage>
        <taxon>Eukaryota</taxon>
        <taxon>Fungi</taxon>
        <taxon>Dikarya</taxon>
        <taxon>Ascomycota</taxon>
        <taxon>Pezizomycotina</taxon>
        <taxon>Eurotiomycetes</taxon>
        <taxon>Eurotiomycetidae</taxon>
        <taxon>Onygenales</taxon>
        <taxon>Onygenaceae</taxon>
        <taxon>Coccidioides</taxon>
    </lineage>
</organism>
<dbReference type="VEuPathDB" id="FungiDB:CPAG_06777"/>
<name>A0A0J6FM06_COCPO</name>
<keyword evidence="1" id="KW-0472">Membrane</keyword>
<evidence type="ECO:0000256" key="1">
    <source>
        <dbReference type="SAM" id="Phobius"/>
    </source>
</evidence>
<reference evidence="3" key="2">
    <citation type="journal article" date="2009" name="Genome Res.">
        <title>Comparative genomic analyses of the human fungal pathogens Coccidioides and their relatives.</title>
        <authorList>
            <person name="Sharpton T.J."/>
            <person name="Stajich J.E."/>
            <person name="Rounsley S.D."/>
            <person name="Gardner M.J."/>
            <person name="Wortman J.R."/>
            <person name="Jordar V.S."/>
            <person name="Maiti R."/>
            <person name="Kodira C.D."/>
            <person name="Neafsey D.E."/>
            <person name="Zeng Q."/>
            <person name="Hung C.-Y."/>
            <person name="McMahan C."/>
            <person name="Muszewska A."/>
            <person name="Grynberg M."/>
            <person name="Mandel M.A."/>
            <person name="Kellner E.M."/>
            <person name="Barker B.M."/>
            <person name="Galgiani J.N."/>
            <person name="Orbach M.J."/>
            <person name="Kirkland T.N."/>
            <person name="Cole G.T."/>
            <person name="Henn M.R."/>
            <person name="Birren B.W."/>
            <person name="Taylor J.W."/>
        </authorList>
    </citation>
    <scope>NUCLEOTIDE SEQUENCE [LARGE SCALE GENOMIC DNA]</scope>
    <source>
        <strain evidence="3">RMSCC 3488</strain>
    </source>
</reference>
<evidence type="ECO:0000313" key="2">
    <source>
        <dbReference type="EMBL" id="KMM70465.1"/>
    </source>
</evidence>
<reference evidence="3" key="3">
    <citation type="journal article" date="2010" name="Genome Res.">
        <title>Population genomic sequencing of Coccidioides fungi reveals recent hybridization and transposon control.</title>
        <authorList>
            <person name="Neafsey D.E."/>
            <person name="Barker B.M."/>
            <person name="Sharpton T.J."/>
            <person name="Stajich J.E."/>
            <person name="Park D.J."/>
            <person name="Whiston E."/>
            <person name="Hung C.-Y."/>
            <person name="McMahan C."/>
            <person name="White J."/>
            <person name="Sykes S."/>
            <person name="Heiman D."/>
            <person name="Young S."/>
            <person name="Zeng Q."/>
            <person name="Abouelleil A."/>
            <person name="Aftuck L."/>
            <person name="Bessette D."/>
            <person name="Brown A."/>
            <person name="FitzGerald M."/>
            <person name="Lui A."/>
            <person name="Macdonald J.P."/>
            <person name="Priest M."/>
            <person name="Orbach M.J."/>
            <person name="Galgiani J.N."/>
            <person name="Kirkland T.N."/>
            <person name="Cole G.T."/>
            <person name="Birren B.W."/>
            <person name="Henn M.R."/>
            <person name="Taylor J.W."/>
            <person name="Rounsley S.D."/>
        </authorList>
    </citation>
    <scope>NUCLEOTIDE SEQUENCE [LARGE SCALE GENOMIC DNA]</scope>
    <source>
        <strain evidence="3">RMSCC 3488</strain>
    </source>
</reference>
<proteinExistence type="predicted"/>
<keyword evidence="1" id="KW-1133">Transmembrane helix</keyword>
<protein>
    <submittedName>
        <fullName evidence="2">Uncharacterized protein</fullName>
    </submittedName>
</protein>
<dbReference type="AlphaFoldDB" id="A0A0J6FM06"/>
<feature type="transmembrane region" description="Helical" evidence="1">
    <location>
        <begin position="344"/>
        <end position="366"/>
    </location>
</feature>
<sequence length="369" mass="41257">MTLHEISSNSSNFLKILFRMRRISLELQPLAWATSGRAIRPWHCHPTENTFFCLMKLCFASSLARKRKFVSVRAVVTTDQLLTVCKEKLALSLHATVSPTTSRSSNGSTYQKLPNKINTCDTNHADIMAFLDWVDFPKRTPLPISPPSAPLNQFVRMIADTSFNIKTDRATIVRGIRQFSVLWLPIGRIGGSRFFRIVPCIYGLRPEVPPSVDFEDIFPQSVLGVDDNIRPGTAFHSCGEKLPDGKANLSGPGDLDAGGFNCFQLEILQSLGGEIDKPLSYEDVDEGEWCSTRFYAVVRFGPDGLERGPRFFKGFRAQVVRHRVDVVRAIQIAEGVIKRGIVRLLSGFLLVLPSTFISGIAMYMIFPNE</sequence>
<dbReference type="EMBL" id="DS268112">
    <property type="protein sequence ID" value="KMM70465.1"/>
    <property type="molecule type" value="Genomic_DNA"/>
</dbReference>
<gene>
    <name evidence="2" type="ORF">CPAG_06777</name>
</gene>
<accession>A0A0J6FM06</accession>
<keyword evidence="1" id="KW-0812">Transmembrane</keyword>
<dbReference type="Proteomes" id="UP000054567">
    <property type="component" value="Unassembled WGS sequence"/>
</dbReference>
<evidence type="ECO:0000313" key="3">
    <source>
        <dbReference type="Proteomes" id="UP000054567"/>
    </source>
</evidence>
<dbReference type="OrthoDB" id="10334551at2759"/>